<reference evidence="1 2" key="1">
    <citation type="journal article" date="2014" name="Genome Announc.">
        <title>Draft Genome Sequences of a Phylogenetically Diverse Suite of Pseudomonas syringae Strains from Multiple Source Populations.</title>
        <authorList>
            <person name="Baltrus D.A."/>
            <person name="Yourstone S."/>
            <person name="Lind A."/>
            <person name="Guilbaud C."/>
            <person name="Sands D.C."/>
            <person name="Jones C.D."/>
            <person name="Morris C.E."/>
            <person name="Dangl J.L."/>
        </authorList>
    </citation>
    <scope>NUCLEOTIDE SEQUENCE [LARGE SCALE GENOMIC DNA]</scope>
    <source>
        <strain evidence="1 2">UB303</strain>
    </source>
</reference>
<dbReference type="AlphaFoldDB" id="A0AAJ4E4P2"/>
<dbReference type="EMBL" id="CP047267">
    <property type="protein sequence ID" value="QHF08551.1"/>
    <property type="molecule type" value="Genomic_DNA"/>
</dbReference>
<dbReference type="Proteomes" id="UP000464688">
    <property type="component" value="Chromosome"/>
</dbReference>
<evidence type="ECO:0000313" key="2">
    <source>
        <dbReference type="Proteomes" id="UP000464688"/>
    </source>
</evidence>
<accession>A0AAJ4E4P2</accession>
<sequence length="51" mass="5935">MMHFWPRSNCRHGVEPAARYCGWRAGGRVTWLYGFDFEIKVIARLPEATGH</sequence>
<name>A0AAJ4E4P2_PSESX</name>
<protein>
    <submittedName>
        <fullName evidence="1">Uncharacterized protein</fullName>
    </submittedName>
</protein>
<gene>
    <name evidence="1" type="ORF">N026_14175</name>
</gene>
<proteinExistence type="predicted"/>
<organism evidence="1 2">
    <name type="scientific">Pseudomonas syringae UB303</name>
    <dbReference type="NCBI Taxonomy" id="1357287"/>
    <lineage>
        <taxon>Bacteria</taxon>
        <taxon>Pseudomonadati</taxon>
        <taxon>Pseudomonadota</taxon>
        <taxon>Gammaproteobacteria</taxon>
        <taxon>Pseudomonadales</taxon>
        <taxon>Pseudomonadaceae</taxon>
        <taxon>Pseudomonas</taxon>
        <taxon>Pseudomonas syringae</taxon>
    </lineage>
</organism>
<evidence type="ECO:0000313" key="1">
    <source>
        <dbReference type="EMBL" id="QHF08551.1"/>
    </source>
</evidence>